<feature type="domain" description="C2H2-type" evidence="1">
    <location>
        <begin position="135"/>
        <end position="165"/>
    </location>
</feature>
<dbReference type="OrthoDB" id="3939438at2759"/>
<gene>
    <name evidence="2" type="ORF">FB567DRAFT_535056</name>
</gene>
<comment type="caution">
    <text evidence="2">The sequence shown here is derived from an EMBL/GenBank/DDBJ whole genome shotgun (WGS) entry which is preliminary data.</text>
</comment>
<dbReference type="InterPro" id="IPR036236">
    <property type="entry name" value="Znf_C2H2_sf"/>
</dbReference>
<sequence length="291" mass="33386">MFSTPSQQESETLNIDEVSGSEHLITTTSATTITVDNGANLTCDFDGCSSGPFKRRGELTRHKKTHGTQRMFSCTAKDCNRIGSQGFVRKDKRNDHILAGHNDETTFICSRCSLRLPRDLMGVHGYDGHGIKSYRTCPLPRCSFKVNVWGDARLDKLTVHLKEKHELKQRNNFAILLRQSGYDAQTCGVVCPICPGIGYFLKHEDFYEHFMQAHFHGTACRQMKWDKNHSATCTHDCFWRKPEYRLPTCTFIPDEVEQHRRTILRVWPDFTCHPVWDDIRNCNKQSSTSHG</sequence>
<feature type="domain" description="C2H2-type" evidence="1">
    <location>
        <begin position="41"/>
        <end position="66"/>
    </location>
</feature>
<name>A0A8K0VVA0_9PLEO</name>
<reference evidence="2" key="1">
    <citation type="journal article" date="2021" name="Nat. Commun.">
        <title>Genetic determinants of endophytism in the Arabidopsis root mycobiome.</title>
        <authorList>
            <person name="Mesny F."/>
            <person name="Miyauchi S."/>
            <person name="Thiergart T."/>
            <person name="Pickel B."/>
            <person name="Atanasova L."/>
            <person name="Karlsson M."/>
            <person name="Huettel B."/>
            <person name="Barry K.W."/>
            <person name="Haridas S."/>
            <person name="Chen C."/>
            <person name="Bauer D."/>
            <person name="Andreopoulos W."/>
            <person name="Pangilinan J."/>
            <person name="LaButti K."/>
            <person name="Riley R."/>
            <person name="Lipzen A."/>
            <person name="Clum A."/>
            <person name="Drula E."/>
            <person name="Henrissat B."/>
            <person name="Kohler A."/>
            <person name="Grigoriev I.V."/>
            <person name="Martin F.M."/>
            <person name="Hacquard S."/>
        </authorList>
    </citation>
    <scope>NUCLEOTIDE SEQUENCE</scope>
    <source>
        <strain evidence="2">MPI-SDFR-AT-0120</strain>
    </source>
</reference>
<evidence type="ECO:0000313" key="3">
    <source>
        <dbReference type="Proteomes" id="UP000813461"/>
    </source>
</evidence>
<accession>A0A8K0VVA0</accession>
<evidence type="ECO:0000259" key="1">
    <source>
        <dbReference type="SMART" id="SM00355"/>
    </source>
</evidence>
<proteinExistence type="predicted"/>
<keyword evidence="3" id="KW-1185">Reference proteome</keyword>
<dbReference type="Gene3D" id="3.30.160.60">
    <property type="entry name" value="Classic Zinc Finger"/>
    <property type="match status" value="1"/>
</dbReference>
<feature type="domain" description="C2H2-type" evidence="1">
    <location>
        <begin position="72"/>
        <end position="101"/>
    </location>
</feature>
<evidence type="ECO:0000313" key="2">
    <source>
        <dbReference type="EMBL" id="KAH7077337.1"/>
    </source>
</evidence>
<organism evidence="2 3">
    <name type="scientific">Paraphoma chrysanthemicola</name>
    <dbReference type="NCBI Taxonomy" id="798071"/>
    <lineage>
        <taxon>Eukaryota</taxon>
        <taxon>Fungi</taxon>
        <taxon>Dikarya</taxon>
        <taxon>Ascomycota</taxon>
        <taxon>Pezizomycotina</taxon>
        <taxon>Dothideomycetes</taxon>
        <taxon>Pleosporomycetidae</taxon>
        <taxon>Pleosporales</taxon>
        <taxon>Pleosporineae</taxon>
        <taxon>Phaeosphaeriaceae</taxon>
        <taxon>Paraphoma</taxon>
    </lineage>
</organism>
<dbReference type="InterPro" id="IPR013087">
    <property type="entry name" value="Znf_C2H2_type"/>
</dbReference>
<feature type="domain" description="C2H2-type" evidence="1">
    <location>
        <begin position="189"/>
        <end position="214"/>
    </location>
</feature>
<dbReference type="AlphaFoldDB" id="A0A8K0VVA0"/>
<dbReference type="EMBL" id="JAGMVJ010000018">
    <property type="protein sequence ID" value="KAH7077337.1"/>
    <property type="molecule type" value="Genomic_DNA"/>
</dbReference>
<protein>
    <recommendedName>
        <fullName evidence="1">C2H2-type domain-containing protein</fullName>
    </recommendedName>
</protein>
<dbReference type="SUPFAM" id="SSF57667">
    <property type="entry name" value="beta-beta-alpha zinc fingers"/>
    <property type="match status" value="1"/>
</dbReference>
<dbReference type="SMART" id="SM00355">
    <property type="entry name" value="ZnF_C2H2"/>
    <property type="match status" value="4"/>
</dbReference>
<dbReference type="Proteomes" id="UP000813461">
    <property type="component" value="Unassembled WGS sequence"/>
</dbReference>